<protein>
    <recommendedName>
        <fullName evidence="4">Probable glycine dehydrogenase (decarboxylating) subunit 1</fullName>
        <ecNumber evidence="4">1.4.4.2</ecNumber>
    </recommendedName>
    <alternativeName>
        <fullName evidence="4">Glycine cleavage system P-protein subunit 1</fullName>
    </alternativeName>
    <alternativeName>
        <fullName evidence="4">Glycine decarboxylase subunit 1</fullName>
    </alternativeName>
    <alternativeName>
        <fullName evidence="4">Glycine dehydrogenase (aminomethyl-transferring) subunit 1</fullName>
    </alternativeName>
</protein>
<dbReference type="PANTHER" id="PTHR42806">
    <property type="entry name" value="GLYCINE CLEAVAGE SYSTEM P-PROTEIN"/>
    <property type="match status" value="1"/>
</dbReference>
<dbReference type="Pfam" id="PF02347">
    <property type="entry name" value="GDC-P"/>
    <property type="match status" value="1"/>
</dbReference>
<dbReference type="Proteomes" id="UP000264215">
    <property type="component" value="Unassembled WGS sequence"/>
</dbReference>
<dbReference type="Gene3D" id="3.40.640.10">
    <property type="entry name" value="Type I PLP-dependent aspartate aminotransferase-like (Major domain)"/>
    <property type="match status" value="1"/>
</dbReference>
<dbReference type="PANTHER" id="PTHR42806:SF1">
    <property type="entry name" value="GLYCINE DEHYDROGENASE (DECARBOXYLATING)"/>
    <property type="match status" value="1"/>
</dbReference>
<dbReference type="EC" id="1.4.4.2" evidence="4"/>
<dbReference type="InterPro" id="IPR015422">
    <property type="entry name" value="PyrdxlP-dep_Trfase_small"/>
</dbReference>
<dbReference type="PATRIC" id="fig|1236046.5.peg.470"/>
<accession>A0A124G176</accession>
<dbReference type="InterPro" id="IPR015424">
    <property type="entry name" value="PyrdxlP-dep_Trfase"/>
</dbReference>
<dbReference type="AlphaFoldDB" id="A0A124G176"/>
<evidence type="ECO:0000256" key="2">
    <source>
        <dbReference type="ARBA" id="ARBA00023002"/>
    </source>
</evidence>
<reference evidence="6 9" key="3">
    <citation type="journal article" date="2018" name="Nat. Biotechnol.">
        <title>A standardized bacterial taxonomy based on genome phylogeny substantially revises the tree of life.</title>
        <authorList>
            <person name="Parks D.H."/>
            <person name="Chuvochina M."/>
            <person name="Waite D.W."/>
            <person name="Rinke C."/>
            <person name="Skarshewski A."/>
            <person name="Chaumeil P.A."/>
            <person name="Hugenholtz P."/>
        </authorList>
    </citation>
    <scope>NUCLEOTIDE SEQUENCE [LARGE SCALE GENOMIC DNA]</scope>
    <source>
        <strain evidence="6">UBA9905</strain>
    </source>
</reference>
<dbReference type="GO" id="GO:0009116">
    <property type="term" value="P:nucleoside metabolic process"/>
    <property type="evidence" value="ECO:0007669"/>
    <property type="project" value="InterPro"/>
</dbReference>
<evidence type="ECO:0000256" key="4">
    <source>
        <dbReference type="HAMAP-Rule" id="MF_00712"/>
    </source>
</evidence>
<evidence type="ECO:0000256" key="1">
    <source>
        <dbReference type="ARBA" id="ARBA00003788"/>
    </source>
</evidence>
<evidence type="ECO:0000313" key="7">
    <source>
        <dbReference type="EMBL" id="KUK89785.1"/>
    </source>
</evidence>
<name>A0A124G176_9BACT</name>
<comment type="similarity">
    <text evidence="4">Belongs to the GcvP family. N-terminal subunit subfamily.</text>
</comment>
<dbReference type="HAMAP" id="MF_00712">
    <property type="entry name" value="GcvPA"/>
    <property type="match status" value="1"/>
</dbReference>
<dbReference type="GO" id="GO:0019464">
    <property type="term" value="P:glycine decarboxylation via glycine cleavage system"/>
    <property type="evidence" value="ECO:0007669"/>
    <property type="project" value="UniProtKB-UniRule"/>
</dbReference>
<evidence type="ECO:0000313" key="6">
    <source>
        <dbReference type="EMBL" id="HCO70575.1"/>
    </source>
</evidence>
<comment type="caution">
    <text evidence="7">The sequence shown here is derived from an EMBL/GenBank/DDBJ whole genome shotgun (WGS) entry which is preliminary data.</text>
</comment>
<feature type="domain" description="Glycine cleavage system P-protein N-terminal" evidence="5">
    <location>
        <begin position="5"/>
        <end position="438"/>
    </location>
</feature>
<evidence type="ECO:0000313" key="8">
    <source>
        <dbReference type="Proteomes" id="UP000055014"/>
    </source>
</evidence>
<dbReference type="CDD" id="cd00613">
    <property type="entry name" value="GDC-P"/>
    <property type="match status" value="1"/>
</dbReference>
<reference evidence="7" key="1">
    <citation type="journal article" date="2015" name="MBio">
        <title>Genome-resolved metagenomic analysis reveals roles for candidate phyla and other microbial community members in biogeochemical transformations in oil reservoirs.</title>
        <authorList>
            <person name="Hu P."/>
            <person name="Tom L."/>
            <person name="Singh A."/>
            <person name="Thomas B.C."/>
            <person name="Baker B.J."/>
            <person name="Piceno Y.M."/>
            <person name="Andersen G.L."/>
            <person name="Banfield J.F."/>
        </authorList>
    </citation>
    <scope>NUCLEOTIDE SEQUENCE [LARGE SCALE GENOMIC DNA]</scope>
    <source>
        <strain evidence="7">46_70</strain>
    </source>
</reference>
<evidence type="ECO:0000256" key="3">
    <source>
        <dbReference type="ARBA" id="ARBA00049026"/>
    </source>
</evidence>
<organism evidence="7 8">
    <name type="scientific">Mesotoga infera</name>
    <dbReference type="NCBI Taxonomy" id="1236046"/>
    <lineage>
        <taxon>Bacteria</taxon>
        <taxon>Thermotogati</taxon>
        <taxon>Thermotogota</taxon>
        <taxon>Thermotogae</taxon>
        <taxon>Kosmotogales</taxon>
        <taxon>Kosmotogaceae</taxon>
        <taxon>Mesotoga</taxon>
    </lineage>
</organism>
<keyword evidence="2 4" id="KW-0560">Oxidoreductase</keyword>
<dbReference type="GO" id="GO:0004375">
    <property type="term" value="F:glycine dehydrogenase (decarboxylating) activity"/>
    <property type="evidence" value="ECO:0007669"/>
    <property type="project" value="UniProtKB-EC"/>
</dbReference>
<dbReference type="PIRSF" id="PIRSF006815">
    <property type="entry name" value="GcvPA"/>
    <property type="match status" value="1"/>
</dbReference>
<comment type="catalytic activity">
    <reaction evidence="3 4">
        <text>N(6)-[(R)-lipoyl]-L-lysyl-[glycine-cleavage complex H protein] + glycine + H(+) = N(6)-[(R)-S(8)-aminomethyldihydrolipoyl]-L-lysyl-[glycine-cleavage complex H protein] + CO2</text>
        <dbReference type="Rhea" id="RHEA:24304"/>
        <dbReference type="Rhea" id="RHEA-COMP:10494"/>
        <dbReference type="Rhea" id="RHEA-COMP:10495"/>
        <dbReference type="ChEBI" id="CHEBI:15378"/>
        <dbReference type="ChEBI" id="CHEBI:16526"/>
        <dbReference type="ChEBI" id="CHEBI:57305"/>
        <dbReference type="ChEBI" id="CHEBI:83099"/>
        <dbReference type="ChEBI" id="CHEBI:83143"/>
        <dbReference type="EC" id="1.4.4.2"/>
    </reaction>
</comment>
<dbReference type="NCBIfam" id="NF001696">
    <property type="entry name" value="PRK00451.1"/>
    <property type="match status" value="1"/>
</dbReference>
<proteinExistence type="inferred from homology"/>
<dbReference type="InterPro" id="IPR020581">
    <property type="entry name" value="GDC_P"/>
</dbReference>
<dbReference type="Proteomes" id="UP000055014">
    <property type="component" value="Unassembled WGS sequence"/>
</dbReference>
<gene>
    <name evidence="4" type="primary">gcvPA</name>
    <name evidence="6" type="ORF">DIT26_08410</name>
    <name evidence="7" type="ORF">XE02_0857</name>
</gene>
<dbReference type="EMBL" id="DQBS01000187">
    <property type="protein sequence ID" value="HCO70575.1"/>
    <property type="molecule type" value="Genomic_DNA"/>
</dbReference>
<evidence type="ECO:0000313" key="9">
    <source>
        <dbReference type="Proteomes" id="UP000264215"/>
    </source>
</evidence>
<dbReference type="SUPFAM" id="SSF53383">
    <property type="entry name" value="PLP-dependent transferases"/>
    <property type="match status" value="1"/>
</dbReference>
<evidence type="ECO:0000259" key="5">
    <source>
        <dbReference type="Pfam" id="PF02347"/>
    </source>
</evidence>
<dbReference type="Gene3D" id="3.90.1150.10">
    <property type="entry name" value="Aspartate Aminotransferase, domain 1"/>
    <property type="match status" value="1"/>
</dbReference>
<sequence length="448" mass="49516">MPEFSYLPQTNKDVEEMLEVVGVKSVSELFKDIPDKFDVDISIPESKDEFSVLRDLKELSEKNITLDDLSVFRGAGVYKHFVPSVVQAIASRGEFLTAYTPYQAEVSQGTLQMLFEFQTMICELTGMDVANSSMYDGASAAAEAALMAVRVRGGQKVLVSGSLHPEYIDTIKTYCFGSDISVETVAFDSETGQVDFADLEKKLTEDTSGFVLGYPNFFGIIENISEVRTKIGEKTLLIVSADPIALGILEAPGKLGADIVVGEGQSLGNSPSFGGPGLGFFASKESYIRKMPGRIIGETKDSDGRTGYVMVLQTREQHIRRSKATSNICSNHAFNALIASIYMSMIGSDGIREIAKRSFDKAHYLAERIGRTDRVRLVFTGPFFNEFVAQFDCNLKEFNEQLLEDKILGPLELERFNEEMKGYGLICTTEANLNEEIEFFAGRLEEIS</sequence>
<dbReference type="InterPro" id="IPR023010">
    <property type="entry name" value="GcvPA"/>
</dbReference>
<dbReference type="InterPro" id="IPR015421">
    <property type="entry name" value="PyrdxlP-dep_Trfase_major"/>
</dbReference>
<dbReference type="InterPro" id="IPR049315">
    <property type="entry name" value="GDC-P_N"/>
</dbReference>
<comment type="function">
    <text evidence="1 4">The glycine cleavage system catalyzes the degradation of glycine. The P protein binds the alpha-amino group of glycine through its pyridoxal phosphate cofactor; CO(2) is released and the remaining methylamine moiety is then transferred to the lipoamide cofactor of the H protein.</text>
</comment>
<reference evidence="8" key="2">
    <citation type="journal article" date="2015" name="MBio">
        <title>Genome-Resolved Metagenomic Analysis Reveals Roles for Candidate Phyla and Other Microbial Community Members in Biogeochemical Transformations in Oil Reservoirs.</title>
        <authorList>
            <person name="Hu P."/>
            <person name="Tom L."/>
            <person name="Singh A."/>
            <person name="Thomas B.C."/>
            <person name="Baker B.J."/>
            <person name="Piceno Y.M."/>
            <person name="Andersen G.L."/>
            <person name="Banfield J.F."/>
        </authorList>
    </citation>
    <scope>NUCLEOTIDE SEQUENCE [LARGE SCALE GENOMIC DNA]</scope>
</reference>
<dbReference type="EMBL" id="LGGW01000067">
    <property type="protein sequence ID" value="KUK89785.1"/>
    <property type="molecule type" value="Genomic_DNA"/>
</dbReference>
<comment type="subunit">
    <text evidence="4">The glycine cleavage system is composed of four proteins: P, T, L and H. In this organism, the P 'protein' is a heterodimer of two subunits.</text>
</comment>